<proteinExistence type="inferred from homology"/>
<dbReference type="InterPro" id="IPR002645">
    <property type="entry name" value="STAS_dom"/>
</dbReference>
<evidence type="ECO:0000256" key="2">
    <source>
        <dbReference type="RuleBase" id="RU003749"/>
    </source>
</evidence>
<feature type="domain" description="STAS" evidence="3">
    <location>
        <begin position="1"/>
        <end position="110"/>
    </location>
</feature>
<dbReference type="InterPro" id="IPR036513">
    <property type="entry name" value="STAS_dom_sf"/>
</dbReference>
<dbReference type="AlphaFoldDB" id="A0A330L5Y8"/>
<evidence type="ECO:0000313" key="4">
    <source>
        <dbReference type="EMBL" id="SPP65118.1"/>
    </source>
</evidence>
<protein>
    <recommendedName>
        <fullName evidence="2">Anti-sigma factor antagonist</fullName>
    </recommendedName>
</protein>
<comment type="similarity">
    <text evidence="1 2">Belongs to the anti-sigma-factor antagonist family.</text>
</comment>
<accession>A0A330L5Y8</accession>
<reference evidence="5" key="1">
    <citation type="submission" date="2018-04" db="EMBL/GenBank/DDBJ databases">
        <authorList>
            <person name="Lucker S."/>
            <person name="Sakoula D."/>
        </authorList>
    </citation>
    <scope>NUCLEOTIDE SEQUENCE [LARGE SCALE GENOMIC DNA]</scope>
</reference>
<dbReference type="RefSeq" id="WP_121989444.1">
    <property type="nucleotide sequence ID" value="NZ_OUNR01000016.1"/>
</dbReference>
<dbReference type="CDD" id="cd07043">
    <property type="entry name" value="STAS_anti-anti-sigma_factors"/>
    <property type="match status" value="1"/>
</dbReference>
<dbReference type="PANTHER" id="PTHR33495">
    <property type="entry name" value="ANTI-SIGMA FACTOR ANTAGONIST TM_1081-RELATED-RELATED"/>
    <property type="match status" value="1"/>
</dbReference>
<dbReference type="Proteomes" id="UP000248168">
    <property type="component" value="Unassembled WGS sequence"/>
</dbReference>
<sequence>MQIKERPIPNAVILDLNGDLTYAHRDAFKAAVEALRQKGCRHVILNMADVRFVDSSGLGLLALVSQNFKLNQGKVSMLNPQSYVREILGLANIPKLIPVFDNERDAVKNTAQAA</sequence>
<dbReference type="GO" id="GO:0043856">
    <property type="term" value="F:anti-sigma factor antagonist activity"/>
    <property type="evidence" value="ECO:0007669"/>
    <property type="project" value="InterPro"/>
</dbReference>
<dbReference type="OrthoDB" id="5456061at2"/>
<dbReference type="EMBL" id="OUNR01000016">
    <property type="protein sequence ID" value="SPP65118.1"/>
    <property type="molecule type" value="Genomic_DNA"/>
</dbReference>
<dbReference type="InterPro" id="IPR003658">
    <property type="entry name" value="Anti-sigma_ant"/>
</dbReference>
<evidence type="ECO:0000256" key="1">
    <source>
        <dbReference type="ARBA" id="ARBA00009013"/>
    </source>
</evidence>
<dbReference type="PROSITE" id="PS50801">
    <property type="entry name" value="STAS"/>
    <property type="match status" value="1"/>
</dbReference>
<organism evidence="4 5">
    <name type="scientific">Nitrospira lenta</name>
    <dbReference type="NCBI Taxonomy" id="1436998"/>
    <lineage>
        <taxon>Bacteria</taxon>
        <taxon>Pseudomonadati</taxon>
        <taxon>Nitrospirota</taxon>
        <taxon>Nitrospiria</taxon>
        <taxon>Nitrospirales</taxon>
        <taxon>Nitrospiraceae</taxon>
        <taxon>Nitrospira</taxon>
    </lineage>
</organism>
<dbReference type="PANTHER" id="PTHR33495:SF2">
    <property type="entry name" value="ANTI-SIGMA FACTOR ANTAGONIST TM_1081-RELATED"/>
    <property type="match status" value="1"/>
</dbReference>
<gene>
    <name evidence="4" type="ORF">NITLEN_30032</name>
</gene>
<evidence type="ECO:0000259" key="3">
    <source>
        <dbReference type="PROSITE" id="PS50801"/>
    </source>
</evidence>
<dbReference type="NCBIfam" id="TIGR00377">
    <property type="entry name" value="ant_ant_sig"/>
    <property type="match status" value="1"/>
</dbReference>
<name>A0A330L5Y8_9BACT</name>
<keyword evidence="5" id="KW-1185">Reference proteome</keyword>
<dbReference type="InParanoid" id="A0A330L5Y8"/>
<dbReference type="SUPFAM" id="SSF52091">
    <property type="entry name" value="SpoIIaa-like"/>
    <property type="match status" value="1"/>
</dbReference>
<dbReference type="Gene3D" id="3.30.750.24">
    <property type="entry name" value="STAS domain"/>
    <property type="match status" value="1"/>
</dbReference>
<evidence type="ECO:0000313" key="5">
    <source>
        <dbReference type="Proteomes" id="UP000248168"/>
    </source>
</evidence>
<dbReference type="Pfam" id="PF01740">
    <property type="entry name" value="STAS"/>
    <property type="match status" value="1"/>
</dbReference>